<proteinExistence type="predicted"/>
<protein>
    <recommendedName>
        <fullName evidence="1">E2 ubiquitin-conjugating enzyme</fullName>
        <ecNumber evidence="1">2.3.2.23</ecNumber>
    </recommendedName>
</protein>
<dbReference type="FunFam" id="3.10.110.10:FF:000060">
    <property type="entry name" value="Ubiquitin conjugating enzyme (UbcB)"/>
    <property type="match status" value="1"/>
</dbReference>
<dbReference type="EMBL" id="HBII01024913">
    <property type="protein sequence ID" value="CAE0351392.1"/>
    <property type="molecule type" value="Transcribed_RNA"/>
</dbReference>
<dbReference type="InterPro" id="IPR000608">
    <property type="entry name" value="UBC"/>
</dbReference>
<dbReference type="Gene3D" id="3.10.110.10">
    <property type="entry name" value="Ubiquitin Conjugating Enzyme"/>
    <property type="match status" value="1"/>
</dbReference>
<dbReference type="GO" id="GO:0061631">
    <property type="term" value="F:ubiquitin conjugating enzyme activity"/>
    <property type="evidence" value="ECO:0007669"/>
    <property type="project" value="UniProtKB-EC"/>
</dbReference>
<dbReference type="InterPro" id="IPR050113">
    <property type="entry name" value="Ub_conjugating_enzyme"/>
</dbReference>
<name>A0A7S3JE16_9SPIT</name>
<dbReference type="AlphaFoldDB" id="A0A7S3JE16"/>
<evidence type="ECO:0000259" key="6">
    <source>
        <dbReference type="PROSITE" id="PS50127"/>
    </source>
</evidence>
<reference evidence="7" key="1">
    <citation type="submission" date="2021-01" db="EMBL/GenBank/DDBJ databases">
        <authorList>
            <person name="Corre E."/>
            <person name="Pelletier E."/>
            <person name="Niang G."/>
            <person name="Scheremetjew M."/>
            <person name="Finn R."/>
            <person name="Kale V."/>
            <person name="Holt S."/>
            <person name="Cochrane G."/>
            <person name="Meng A."/>
            <person name="Brown T."/>
            <person name="Cohen L."/>
        </authorList>
    </citation>
    <scope>NUCLEOTIDE SEQUENCE</scope>
    <source>
        <strain evidence="7">FSP1.4</strain>
    </source>
</reference>
<sequence length="150" mass="17110">MKSSARINKELKDLTDNPMEGVFIETKNEDDVSIWYATIDGPKDSPFENGKFKVEIDFTDNYPFKSPKVHFVTKIYHPNIKSDTGEICTAAIEKQWVPTLNAQFVIESVINLMAEPRPEDPLEQEIADQFMKDYDGYVESAQKHTAEFAG</sequence>
<dbReference type="PROSITE" id="PS50127">
    <property type="entry name" value="UBC_2"/>
    <property type="match status" value="1"/>
</dbReference>
<dbReference type="InterPro" id="IPR016135">
    <property type="entry name" value="UBQ-conjugating_enzyme/RWD"/>
</dbReference>
<keyword evidence="5" id="KW-0067">ATP-binding</keyword>
<evidence type="ECO:0000256" key="4">
    <source>
        <dbReference type="ARBA" id="ARBA00022786"/>
    </source>
</evidence>
<dbReference type="SUPFAM" id="SSF54495">
    <property type="entry name" value="UBC-like"/>
    <property type="match status" value="1"/>
</dbReference>
<evidence type="ECO:0000256" key="5">
    <source>
        <dbReference type="ARBA" id="ARBA00022840"/>
    </source>
</evidence>
<gene>
    <name evidence="7" type="ORF">EHAR0213_LOCUS10306</name>
</gene>
<dbReference type="Pfam" id="PF00179">
    <property type="entry name" value="UQ_con"/>
    <property type="match status" value="1"/>
</dbReference>
<organism evidence="7">
    <name type="scientific">Euplotes harpa</name>
    <dbReference type="NCBI Taxonomy" id="151035"/>
    <lineage>
        <taxon>Eukaryota</taxon>
        <taxon>Sar</taxon>
        <taxon>Alveolata</taxon>
        <taxon>Ciliophora</taxon>
        <taxon>Intramacronucleata</taxon>
        <taxon>Spirotrichea</taxon>
        <taxon>Hypotrichia</taxon>
        <taxon>Euplotida</taxon>
        <taxon>Euplotidae</taxon>
        <taxon>Euplotes</taxon>
    </lineage>
</organism>
<dbReference type="SMART" id="SM00212">
    <property type="entry name" value="UBCc"/>
    <property type="match status" value="1"/>
</dbReference>
<dbReference type="PANTHER" id="PTHR24067">
    <property type="entry name" value="UBIQUITIN-CONJUGATING ENZYME E2"/>
    <property type="match status" value="1"/>
</dbReference>
<dbReference type="GO" id="GO:0005524">
    <property type="term" value="F:ATP binding"/>
    <property type="evidence" value="ECO:0007669"/>
    <property type="project" value="UniProtKB-KW"/>
</dbReference>
<evidence type="ECO:0000256" key="3">
    <source>
        <dbReference type="ARBA" id="ARBA00022741"/>
    </source>
</evidence>
<keyword evidence="2" id="KW-0808">Transferase</keyword>
<evidence type="ECO:0000313" key="7">
    <source>
        <dbReference type="EMBL" id="CAE0351392.1"/>
    </source>
</evidence>
<keyword evidence="4" id="KW-0833">Ubl conjugation pathway</keyword>
<evidence type="ECO:0000256" key="1">
    <source>
        <dbReference type="ARBA" id="ARBA00012486"/>
    </source>
</evidence>
<evidence type="ECO:0000256" key="2">
    <source>
        <dbReference type="ARBA" id="ARBA00022679"/>
    </source>
</evidence>
<accession>A0A7S3JE16</accession>
<keyword evidence="3" id="KW-0547">Nucleotide-binding</keyword>
<feature type="domain" description="UBC core" evidence="6">
    <location>
        <begin position="2"/>
        <end position="150"/>
    </location>
</feature>
<dbReference type="EC" id="2.3.2.23" evidence="1"/>